<dbReference type="KEGG" id="lle:AYR59_00600"/>
<dbReference type="AlphaFoldDB" id="A0AB33BM99"/>
<dbReference type="InterPro" id="IPR017850">
    <property type="entry name" value="Alkaline_phosphatase_core_sf"/>
</dbReference>
<gene>
    <name evidence="1" type="ORF">AYR59_00600</name>
</gene>
<dbReference type="SUPFAM" id="SSF53649">
    <property type="entry name" value="Alkaline phosphatase-like"/>
    <property type="match status" value="1"/>
</dbReference>
<dbReference type="Proteomes" id="UP000093346">
    <property type="component" value="Chromosome"/>
</dbReference>
<proteinExistence type="predicted"/>
<name>A0AB33BM99_9LACO</name>
<dbReference type="RefSeq" id="WP_054646797.1">
    <property type="nucleotide sequence ID" value="NZ_CP014872.1"/>
</dbReference>
<evidence type="ECO:0000313" key="1">
    <source>
        <dbReference type="EMBL" id="ANZ58652.1"/>
    </source>
</evidence>
<dbReference type="Gene3D" id="3.40.720.10">
    <property type="entry name" value="Alkaline Phosphatase, subunit A"/>
    <property type="match status" value="1"/>
</dbReference>
<dbReference type="EMBL" id="CP014907">
    <property type="protein sequence ID" value="ANZ58652.1"/>
    <property type="molecule type" value="Genomic_DNA"/>
</dbReference>
<dbReference type="GeneID" id="61249379"/>
<protein>
    <submittedName>
        <fullName evidence="1">Phosphopentomutase</fullName>
    </submittedName>
</protein>
<evidence type="ECO:0000313" key="2">
    <source>
        <dbReference type="Proteomes" id="UP000093346"/>
    </source>
</evidence>
<sequence>MSYKRVILVDLAALGLRSNTESAQHNSDKNTMLTHVLKHSSDFALPSLHKLGLFAAYSDADFGTDNIPIATYGLALTRSIVNKPLSGLREMFDCSLSYRVSSVFEEVAKRSETVIISRFLSYLFAQEFCNLFQIGTDEAAFSELDHQLEKVETGFIYAQLPDLQEFDEKDQVNNFMNELSVVDNYLGKLMNNLHDDDLLMVVSSRVGDAQSRDGFSTYKILPAMLYNNQALNHHFQEEPYVCEVGSTVLAALGLQDSVISPKHSLLPFMK</sequence>
<accession>A0AB33BM99</accession>
<organism evidence="1 2">
    <name type="scientific">Fructilactobacillus lindneri</name>
    <dbReference type="NCBI Taxonomy" id="53444"/>
    <lineage>
        <taxon>Bacteria</taxon>
        <taxon>Bacillati</taxon>
        <taxon>Bacillota</taxon>
        <taxon>Bacilli</taxon>
        <taxon>Lactobacillales</taxon>
        <taxon>Lactobacillaceae</taxon>
        <taxon>Fructilactobacillus</taxon>
    </lineage>
</organism>
<reference evidence="1 2" key="1">
    <citation type="submission" date="2016-03" db="EMBL/GenBank/DDBJ databases">
        <title>Pediococcus and Lactobacillus from brewery environment - whole genome sequencing and assembly.</title>
        <authorList>
            <person name="Behr J."/>
            <person name="Geissler A.J."/>
            <person name="Vogel R.F."/>
        </authorList>
    </citation>
    <scope>NUCLEOTIDE SEQUENCE [LARGE SCALE GENOMIC DNA]</scope>
    <source>
        <strain evidence="1 2">TMW 1.481</strain>
    </source>
</reference>